<keyword evidence="4" id="KW-0315">Glutamine amidotransferase</keyword>
<dbReference type="PANTHER" id="PTHR43873:SF1">
    <property type="entry name" value="COBYRINATE A,C-DIAMIDE SYNTHASE"/>
    <property type="match status" value="1"/>
</dbReference>
<dbReference type="EMBL" id="LR134162">
    <property type="protein sequence ID" value="VEB01939.1"/>
    <property type="molecule type" value="Genomic_DNA"/>
</dbReference>
<dbReference type="InterPro" id="IPR004484">
    <property type="entry name" value="CbiA/CobB_synth"/>
</dbReference>
<evidence type="ECO:0000256" key="3">
    <source>
        <dbReference type="ARBA" id="ARBA00022573"/>
    </source>
</evidence>
<reference evidence="6 7" key="1">
    <citation type="submission" date="2018-12" db="EMBL/GenBank/DDBJ databases">
        <authorList>
            <consortium name="Pathogen Informatics"/>
        </authorList>
    </citation>
    <scope>NUCLEOTIDE SEQUENCE [LARGE SCALE GENOMIC DNA]</scope>
    <source>
        <strain evidence="6 7">NCTC13635</strain>
    </source>
</reference>
<dbReference type="SUPFAM" id="SSF52317">
    <property type="entry name" value="Class I glutamine amidotransferase-like"/>
    <property type="match status" value="1"/>
</dbReference>
<comment type="pathway">
    <text evidence="1">Cofactor biosynthesis; adenosylcobalamin biosynthesis.</text>
</comment>
<sequence length="161" mass="17530">MPIGEWGEQLAADAGEGLTLALADDEAFNFYYPDNLALLARCGVKMVRFSPLRDRQLPACQMIWLGGGYPELHAAGLSANHEMLTQLRAAHRRGVAIYAECGGLMYLGTTLEVTSGERYTMADIIPGHSRMGTRLTRFGYCEAQAQQQTLLAAPGRVAARP</sequence>
<evidence type="ECO:0000256" key="1">
    <source>
        <dbReference type="ARBA" id="ARBA00004953"/>
    </source>
</evidence>
<evidence type="ECO:0000313" key="6">
    <source>
        <dbReference type="EMBL" id="VEB01939.1"/>
    </source>
</evidence>
<dbReference type="Gene3D" id="3.40.50.880">
    <property type="match status" value="1"/>
</dbReference>
<accession>A0A3S4KFT6</accession>
<keyword evidence="3" id="KW-0169">Cobalamin biosynthesis</keyword>
<dbReference type="Proteomes" id="UP000282433">
    <property type="component" value="Chromosome"/>
</dbReference>
<comment type="similarity">
    <text evidence="2">Belongs to the CobB/CobQ family. CobQ subfamily.</text>
</comment>
<evidence type="ECO:0000313" key="7">
    <source>
        <dbReference type="Proteomes" id="UP000282433"/>
    </source>
</evidence>
<dbReference type="Pfam" id="PF07685">
    <property type="entry name" value="GATase_3"/>
    <property type="match status" value="1"/>
</dbReference>
<proteinExistence type="inferred from homology"/>
<dbReference type="GO" id="GO:0042242">
    <property type="term" value="F:cobyrinic acid a,c-diamide synthase activity"/>
    <property type="evidence" value="ECO:0007669"/>
    <property type="project" value="InterPro"/>
</dbReference>
<protein>
    <submittedName>
        <fullName evidence="6">Cobyrinic acid a,c-diamide synthase</fullName>
    </submittedName>
</protein>
<name>A0A3S4KFT6_KLEPN</name>
<evidence type="ECO:0000259" key="5">
    <source>
        <dbReference type="Pfam" id="PF07685"/>
    </source>
</evidence>
<dbReference type="AlphaFoldDB" id="A0A3S4KFT6"/>
<dbReference type="InterPro" id="IPR029062">
    <property type="entry name" value="Class_I_gatase-like"/>
</dbReference>
<gene>
    <name evidence="6" type="primary">cbiA_2</name>
    <name evidence="6" type="ORF">NCTC13635_02468</name>
</gene>
<dbReference type="PROSITE" id="PS51274">
    <property type="entry name" value="GATASE_COBBQ"/>
    <property type="match status" value="1"/>
</dbReference>
<dbReference type="InterPro" id="IPR011698">
    <property type="entry name" value="GATase_3"/>
</dbReference>
<dbReference type="PANTHER" id="PTHR43873">
    <property type="entry name" value="COBYRINATE A,C-DIAMIDE SYNTHASE"/>
    <property type="match status" value="1"/>
</dbReference>
<organism evidence="6 7">
    <name type="scientific">Klebsiella pneumoniae</name>
    <dbReference type="NCBI Taxonomy" id="573"/>
    <lineage>
        <taxon>Bacteria</taxon>
        <taxon>Pseudomonadati</taxon>
        <taxon>Pseudomonadota</taxon>
        <taxon>Gammaproteobacteria</taxon>
        <taxon>Enterobacterales</taxon>
        <taxon>Enterobacteriaceae</taxon>
        <taxon>Klebsiella/Raoultella group</taxon>
        <taxon>Klebsiella</taxon>
        <taxon>Klebsiella pneumoniae complex</taxon>
    </lineage>
</organism>
<evidence type="ECO:0000256" key="4">
    <source>
        <dbReference type="ARBA" id="ARBA00022962"/>
    </source>
</evidence>
<evidence type="ECO:0000256" key="2">
    <source>
        <dbReference type="ARBA" id="ARBA00006205"/>
    </source>
</evidence>
<dbReference type="GO" id="GO:0009236">
    <property type="term" value="P:cobalamin biosynthetic process"/>
    <property type="evidence" value="ECO:0007669"/>
    <property type="project" value="UniProtKB-KW"/>
</dbReference>
<feature type="domain" description="CobB/CobQ-like glutamine amidotransferase" evidence="5">
    <location>
        <begin position="20"/>
        <end position="148"/>
    </location>
</feature>